<dbReference type="PANTHER" id="PTHR12835:SF5">
    <property type="entry name" value="BIOTIN--PROTEIN LIGASE"/>
    <property type="match status" value="1"/>
</dbReference>
<reference evidence="8 9" key="1">
    <citation type="submission" date="2019-02" db="EMBL/GenBank/DDBJ databases">
        <title>Deep-cultivation of Planctomycetes and their phenomic and genomic characterization uncovers novel biology.</title>
        <authorList>
            <person name="Wiegand S."/>
            <person name="Jogler M."/>
            <person name="Boedeker C."/>
            <person name="Pinto D."/>
            <person name="Vollmers J."/>
            <person name="Rivas-Marin E."/>
            <person name="Kohn T."/>
            <person name="Peeters S.H."/>
            <person name="Heuer A."/>
            <person name="Rast P."/>
            <person name="Oberbeckmann S."/>
            <person name="Bunk B."/>
            <person name="Jeske O."/>
            <person name="Meyerdierks A."/>
            <person name="Storesund J.E."/>
            <person name="Kallscheuer N."/>
            <person name="Luecker S."/>
            <person name="Lage O.M."/>
            <person name="Pohl T."/>
            <person name="Merkel B.J."/>
            <person name="Hornburger P."/>
            <person name="Mueller R.-W."/>
            <person name="Bruemmer F."/>
            <person name="Labrenz M."/>
            <person name="Spormann A.M."/>
            <person name="Op den Camp H."/>
            <person name="Overmann J."/>
            <person name="Amann R."/>
            <person name="Jetten M.S.M."/>
            <person name="Mascher T."/>
            <person name="Medema M.H."/>
            <person name="Devos D.P."/>
            <person name="Kaster A.-K."/>
            <person name="Ovreas L."/>
            <person name="Rohde M."/>
            <person name="Galperin M.Y."/>
            <person name="Jogler C."/>
        </authorList>
    </citation>
    <scope>NUCLEOTIDE SEQUENCE [LARGE SCALE GENOMIC DNA]</scope>
    <source>
        <strain evidence="8 9">V22</strain>
    </source>
</reference>
<dbReference type="RefSeq" id="WP_145266538.1">
    <property type="nucleotide sequence ID" value="NZ_CP036316.1"/>
</dbReference>
<dbReference type="Gene3D" id="3.30.930.10">
    <property type="entry name" value="Bira Bifunctional Protein, Domain 2"/>
    <property type="match status" value="1"/>
</dbReference>
<dbReference type="OrthoDB" id="9807064at2"/>
<gene>
    <name evidence="8" type="primary">birA</name>
    <name evidence="8" type="ORF">V22_42370</name>
</gene>
<feature type="domain" description="BPL/LPL catalytic" evidence="7">
    <location>
        <begin position="9"/>
        <end position="200"/>
    </location>
</feature>
<dbReference type="KEGG" id="chya:V22_42370"/>
<sequence>MTTDFKARITQETFIRFVEAHDSLPSTSDRAAALVQEGSFLTPALIFAEQQSAGRGRGSNSWIATPGSLTFSVILCAEDHQLSGERLPLVALLAGLAIRDAMNDALPTGNHSVQIKWPNDVYLNDRKVCGILSEAVTANAGDRYVILGVGINVNNCFDSAPAEVSRKAVSLYEVNKSETDRTQLLISLLTRLEIELAEFQETGQFPRTRFASHCWLTGREVTVTTPTSSLHGRCVGVGDAGQLLVEQRGETVPVRSGSVTLFES</sequence>
<dbReference type="SUPFAM" id="SSF50037">
    <property type="entry name" value="C-terminal domain of transcriptional repressors"/>
    <property type="match status" value="1"/>
</dbReference>
<accession>A0A517TF16</accession>
<organism evidence="8 9">
    <name type="scientific">Calycomorphotria hydatis</name>
    <dbReference type="NCBI Taxonomy" id="2528027"/>
    <lineage>
        <taxon>Bacteria</taxon>
        <taxon>Pseudomonadati</taxon>
        <taxon>Planctomycetota</taxon>
        <taxon>Planctomycetia</taxon>
        <taxon>Planctomycetales</taxon>
        <taxon>Planctomycetaceae</taxon>
        <taxon>Calycomorphotria</taxon>
    </lineage>
</organism>
<evidence type="ECO:0000256" key="3">
    <source>
        <dbReference type="ARBA" id="ARBA00022840"/>
    </source>
</evidence>
<keyword evidence="9" id="KW-1185">Reference proteome</keyword>
<evidence type="ECO:0000256" key="2">
    <source>
        <dbReference type="ARBA" id="ARBA00022741"/>
    </source>
</evidence>
<keyword evidence="2" id="KW-0547">Nucleotide-binding</keyword>
<keyword evidence="3" id="KW-0067">ATP-binding</keyword>
<comment type="catalytic activity">
    <reaction evidence="6">
        <text>biotin + L-lysyl-[protein] + ATP = N(6)-biotinyl-L-lysyl-[protein] + AMP + diphosphate + H(+)</text>
        <dbReference type="Rhea" id="RHEA:11756"/>
        <dbReference type="Rhea" id="RHEA-COMP:9752"/>
        <dbReference type="Rhea" id="RHEA-COMP:10505"/>
        <dbReference type="ChEBI" id="CHEBI:15378"/>
        <dbReference type="ChEBI" id="CHEBI:29969"/>
        <dbReference type="ChEBI" id="CHEBI:30616"/>
        <dbReference type="ChEBI" id="CHEBI:33019"/>
        <dbReference type="ChEBI" id="CHEBI:57586"/>
        <dbReference type="ChEBI" id="CHEBI:83144"/>
        <dbReference type="ChEBI" id="CHEBI:456215"/>
        <dbReference type="EC" id="6.3.4.15"/>
    </reaction>
</comment>
<dbReference type="SUPFAM" id="SSF55681">
    <property type="entry name" value="Class II aaRS and biotin synthetases"/>
    <property type="match status" value="1"/>
</dbReference>
<dbReference type="GO" id="GO:0004077">
    <property type="term" value="F:biotin--[biotin carboxyl-carrier protein] ligase activity"/>
    <property type="evidence" value="ECO:0007669"/>
    <property type="project" value="UniProtKB-EC"/>
</dbReference>
<dbReference type="InterPro" id="IPR004143">
    <property type="entry name" value="BPL_LPL_catalytic"/>
</dbReference>
<dbReference type="InterPro" id="IPR003142">
    <property type="entry name" value="BPL_C"/>
</dbReference>
<dbReference type="Pfam" id="PF03099">
    <property type="entry name" value="BPL_LplA_LipB"/>
    <property type="match status" value="1"/>
</dbReference>
<keyword evidence="1 8" id="KW-0436">Ligase</keyword>
<evidence type="ECO:0000313" key="8">
    <source>
        <dbReference type="EMBL" id="QDT66965.1"/>
    </source>
</evidence>
<name>A0A517TF16_9PLAN</name>
<dbReference type="InterPro" id="IPR004408">
    <property type="entry name" value="Biotin_CoA_COase_ligase"/>
</dbReference>
<dbReference type="InterPro" id="IPR008988">
    <property type="entry name" value="Transcriptional_repressor_C"/>
</dbReference>
<keyword evidence="4" id="KW-0092">Biotin</keyword>
<dbReference type="EMBL" id="CP036316">
    <property type="protein sequence ID" value="QDT66965.1"/>
    <property type="molecule type" value="Genomic_DNA"/>
</dbReference>
<evidence type="ECO:0000256" key="1">
    <source>
        <dbReference type="ARBA" id="ARBA00022598"/>
    </source>
</evidence>
<dbReference type="Gene3D" id="2.30.30.100">
    <property type="match status" value="1"/>
</dbReference>
<dbReference type="AlphaFoldDB" id="A0A517TF16"/>
<dbReference type="Proteomes" id="UP000319976">
    <property type="component" value="Chromosome"/>
</dbReference>
<dbReference type="CDD" id="cd16442">
    <property type="entry name" value="BPL"/>
    <property type="match status" value="1"/>
</dbReference>
<proteinExistence type="predicted"/>
<protein>
    <recommendedName>
        <fullName evidence="5">biotin--[biotin carboxyl-carrier protein] ligase</fullName>
        <ecNumber evidence="5">6.3.4.15</ecNumber>
    </recommendedName>
</protein>
<dbReference type="PROSITE" id="PS51733">
    <property type="entry name" value="BPL_LPL_CATALYTIC"/>
    <property type="match status" value="1"/>
</dbReference>
<dbReference type="InterPro" id="IPR045864">
    <property type="entry name" value="aa-tRNA-synth_II/BPL/LPL"/>
</dbReference>
<dbReference type="EC" id="6.3.4.15" evidence="5"/>
<dbReference type="GO" id="GO:0005737">
    <property type="term" value="C:cytoplasm"/>
    <property type="evidence" value="ECO:0007669"/>
    <property type="project" value="TreeGrafter"/>
</dbReference>
<evidence type="ECO:0000313" key="9">
    <source>
        <dbReference type="Proteomes" id="UP000319976"/>
    </source>
</evidence>
<evidence type="ECO:0000256" key="5">
    <source>
        <dbReference type="ARBA" id="ARBA00024227"/>
    </source>
</evidence>
<evidence type="ECO:0000256" key="4">
    <source>
        <dbReference type="ARBA" id="ARBA00023267"/>
    </source>
</evidence>
<dbReference type="NCBIfam" id="TIGR00121">
    <property type="entry name" value="birA_ligase"/>
    <property type="match status" value="1"/>
</dbReference>
<evidence type="ECO:0000259" key="7">
    <source>
        <dbReference type="PROSITE" id="PS51733"/>
    </source>
</evidence>
<dbReference type="Pfam" id="PF02237">
    <property type="entry name" value="BPL_C"/>
    <property type="match status" value="1"/>
</dbReference>
<dbReference type="PANTHER" id="PTHR12835">
    <property type="entry name" value="BIOTIN PROTEIN LIGASE"/>
    <property type="match status" value="1"/>
</dbReference>
<evidence type="ECO:0000256" key="6">
    <source>
        <dbReference type="ARBA" id="ARBA00047846"/>
    </source>
</evidence>
<dbReference type="GO" id="GO:0005524">
    <property type="term" value="F:ATP binding"/>
    <property type="evidence" value="ECO:0007669"/>
    <property type="project" value="UniProtKB-KW"/>
</dbReference>